<evidence type="ECO:0000313" key="4">
    <source>
        <dbReference type="Proteomes" id="UP000812966"/>
    </source>
</evidence>
<feature type="compositionally biased region" description="Low complexity" evidence="2">
    <location>
        <begin position="86"/>
        <end position="138"/>
    </location>
</feature>
<dbReference type="AlphaFoldDB" id="A0A8K0JPJ3"/>
<feature type="compositionally biased region" description="Low complexity" evidence="2">
    <location>
        <begin position="383"/>
        <end position="393"/>
    </location>
</feature>
<keyword evidence="1" id="KW-0175">Coiled coil</keyword>
<dbReference type="OrthoDB" id="3204900at2759"/>
<protein>
    <submittedName>
        <fullName evidence="3">Uncharacterized protein</fullName>
    </submittedName>
</protein>
<feature type="compositionally biased region" description="Low complexity" evidence="2">
    <location>
        <begin position="306"/>
        <end position="316"/>
    </location>
</feature>
<feature type="compositionally biased region" description="Low complexity" evidence="2">
    <location>
        <begin position="463"/>
        <end position="478"/>
    </location>
</feature>
<feature type="compositionally biased region" description="Basic and acidic residues" evidence="2">
    <location>
        <begin position="176"/>
        <end position="188"/>
    </location>
</feature>
<keyword evidence="4" id="KW-1185">Reference proteome</keyword>
<reference evidence="3" key="1">
    <citation type="submission" date="2020-04" db="EMBL/GenBank/DDBJ databases">
        <title>Analysis of mating type loci in Filobasidium floriforme.</title>
        <authorList>
            <person name="Nowrousian M."/>
        </authorList>
    </citation>
    <scope>NUCLEOTIDE SEQUENCE</scope>
    <source>
        <strain evidence="3">CBS 6242</strain>
    </source>
</reference>
<feature type="compositionally biased region" description="Basic and acidic residues" evidence="2">
    <location>
        <begin position="483"/>
        <end position="493"/>
    </location>
</feature>
<accession>A0A8K0JPJ3</accession>
<feature type="region of interest" description="Disordered" evidence="2">
    <location>
        <begin position="375"/>
        <end position="502"/>
    </location>
</feature>
<name>A0A8K0JPJ3_9TREE</name>
<feature type="region of interest" description="Disordered" evidence="2">
    <location>
        <begin position="1"/>
        <end position="248"/>
    </location>
</feature>
<comment type="caution">
    <text evidence="3">The sequence shown here is derived from an EMBL/GenBank/DDBJ whole genome shotgun (WGS) entry which is preliminary data.</text>
</comment>
<proteinExistence type="predicted"/>
<feature type="compositionally biased region" description="Low complexity" evidence="2">
    <location>
        <begin position="21"/>
        <end position="30"/>
    </location>
</feature>
<organism evidence="3 4">
    <name type="scientific">Filobasidium floriforme</name>
    <dbReference type="NCBI Taxonomy" id="5210"/>
    <lineage>
        <taxon>Eukaryota</taxon>
        <taxon>Fungi</taxon>
        <taxon>Dikarya</taxon>
        <taxon>Basidiomycota</taxon>
        <taxon>Agaricomycotina</taxon>
        <taxon>Tremellomycetes</taxon>
        <taxon>Filobasidiales</taxon>
        <taxon>Filobasidiaceae</taxon>
        <taxon>Filobasidium</taxon>
    </lineage>
</organism>
<evidence type="ECO:0000256" key="2">
    <source>
        <dbReference type="SAM" id="MobiDB-lite"/>
    </source>
</evidence>
<dbReference type="EMBL" id="JABELV010000088">
    <property type="protein sequence ID" value="KAG7531541.1"/>
    <property type="molecule type" value="Genomic_DNA"/>
</dbReference>
<feature type="compositionally biased region" description="Low complexity" evidence="2">
    <location>
        <begin position="445"/>
        <end position="455"/>
    </location>
</feature>
<evidence type="ECO:0000256" key="1">
    <source>
        <dbReference type="SAM" id="Coils"/>
    </source>
</evidence>
<feature type="compositionally biased region" description="Gly residues" evidence="2">
    <location>
        <begin position="236"/>
        <end position="246"/>
    </location>
</feature>
<sequence>MNLIDNISPFATPHLTPPASPAKASFSSPPIHRPELRLKKLNLGGGHSSVTTSNVEEEVKDAMQDSPVLMRFHSPPARTDYPHQMSLPAASSSSTSSPTTPRRPTSTSTSASTSLSLGSPTSYRSDPYPNRNSNSYPNFDPHQRARPVSLQFPPRTFSGQAPPRGRTPQVRRARRRSYEKQVGRDSWDSARGSIIEVDETEDEQERGQSLNQDQEHEFNRRKSVMMGRSTTSGTGVKAGVGTGMGMGPRRTAPLTLVERHAELLSEIAKKETMVNEMRQELAHQESELSDLKKRWESIVSRSAMMSTTTSVPSTSSNWMSSSDRHSGAHPPFGKSSQDRDHSQDDGEGLSVGEMINPSVAIEGGKKLLGQLMGSISLGGQSEPQLQPQRQPQLDGDGSTDRNKPARAVRTTSARTVSLIAGTGSGSSAGRFPLSSASSTSKGKETQTQARAQQARPSMEVMGRRGSAASSTTTRSDSSQNQFRMDERSADHEGLNGLGFGQALEGMVDPGGWTKKWGDVMSNPQ</sequence>
<feature type="region of interest" description="Disordered" evidence="2">
    <location>
        <begin position="303"/>
        <end position="351"/>
    </location>
</feature>
<feature type="coiled-coil region" evidence="1">
    <location>
        <begin position="260"/>
        <end position="294"/>
    </location>
</feature>
<gene>
    <name evidence="3" type="ORF">FFLO_04281</name>
</gene>
<dbReference type="Proteomes" id="UP000812966">
    <property type="component" value="Unassembled WGS sequence"/>
</dbReference>
<evidence type="ECO:0000313" key="3">
    <source>
        <dbReference type="EMBL" id="KAG7531541.1"/>
    </source>
</evidence>